<name>A0A7E5A1G4_PANRE</name>
<feature type="compositionally biased region" description="Basic and acidic residues" evidence="1">
    <location>
        <begin position="20"/>
        <end position="44"/>
    </location>
</feature>
<dbReference type="Proteomes" id="UP000492821">
    <property type="component" value="Unassembled WGS sequence"/>
</dbReference>
<protein>
    <submittedName>
        <fullName evidence="3">Uncharacterized protein</fullName>
    </submittedName>
</protein>
<sequence length="75" mass="8783">MYKVEMEGYDHHCKIINEKDESKRKELEEDARKKLADNERHLVSDAEPQSSQHAERLVDTTSTDADQLLTTKRHC</sequence>
<evidence type="ECO:0000313" key="2">
    <source>
        <dbReference type="Proteomes" id="UP000492821"/>
    </source>
</evidence>
<keyword evidence="2" id="KW-1185">Reference proteome</keyword>
<organism evidence="2 3">
    <name type="scientific">Panagrellus redivivus</name>
    <name type="common">Microworm</name>
    <dbReference type="NCBI Taxonomy" id="6233"/>
    <lineage>
        <taxon>Eukaryota</taxon>
        <taxon>Metazoa</taxon>
        <taxon>Ecdysozoa</taxon>
        <taxon>Nematoda</taxon>
        <taxon>Chromadorea</taxon>
        <taxon>Rhabditida</taxon>
        <taxon>Tylenchina</taxon>
        <taxon>Panagrolaimomorpha</taxon>
        <taxon>Panagrolaimoidea</taxon>
        <taxon>Panagrolaimidae</taxon>
        <taxon>Panagrellus</taxon>
    </lineage>
</organism>
<evidence type="ECO:0000313" key="3">
    <source>
        <dbReference type="WBParaSite" id="Pan_g8982.t1"/>
    </source>
</evidence>
<dbReference type="AlphaFoldDB" id="A0A7E5A1G4"/>
<accession>A0A7E5A1G4</accession>
<proteinExistence type="predicted"/>
<reference evidence="2" key="1">
    <citation type="journal article" date="2013" name="Genetics">
        <title>The draft genome and transcriptome of Panagrellus redivivus are shaped by the harsh demands of a free-living lifestyle.</title>
        <authorList>
            <person name="Srinivasan J."/>
            <person name="Dillman A.R."/>
            <person name="Macchietto M.G."/>
            <person name="Heikkinen L."/>
            <person name="Lakso M."/>
            <person name="Fracchia K.M."/>
            <person name="Antoshechkin I."/>
            <person name="Mortazavi A."/>
            <person name="Wong G."/>
            <person name="Sternberg P.W."/>
        </authorList>
    </citation>
    <scope>NUCLEOTIDE SEQUENCE [LARGE SCALE GENOMIC DNA]</scope>
    <source>
        <strain evidence="2">MT8872</strain>
    </source>
</reference>
<evidence type="ECO:0000256" key="1">
    <source>
        <dbReference type="SAM" id="MobiDB-lite"/>
    </source>
</evidence>
<dbReference type="WBParaSite" id="Pan_g8982.t1">
    <property type="protein sequence ID" value="Pan_g8982.t1"/>
    <property type="gene ID" value="Pan_g8982"/>
</dbReference>
<reference evidence="3" key="2">
    <citation type="submission" date="2020-10" db="UniProtKB">
        <authorList>
            <consortium name="WormBaseParasite"/>
        </authorList>
    </citation>
    <scope>IDENTIFICATION</scope>
</reference>
<feature type="region of interest" description="Disordered" evidence="1">
    <location>
        <begin position="20"/>
        <end position="75"/>
    </location>
</feature>
<feature type="compositionally biased region" description="Polar residues" evidence="1">
    <location>
        <begin position="59"/>
        <end position="75"/>
    </location>
</feature>